<proteinExistence type="predicted"/>
<sequence>MAHTQRKLKRTAIACLALSIISPFTKAQESPSVAAVTDLCSKLSFTNAVLEHFTGKMQKLSGAASDLAAEQRVLSLAAIQKQGSADGKAYNLLAAITGGKLRSNLAKIQAAVEPVGKLLTELNTRGGKIQALRQLTATGESMYESAATSNPGNNLFDTAGHQCKVKFRLGQGKPADCPASGGNIDKAKQAAAEIRQMQQYPGIPTTKFSLPEIEVDIVTKGTPAHASHNTAFNKQACAEHAAKAATAGVGIFAVKATEQTYQSNADVALLTGTTCASVTTDEDKKETTKARLANLLCVARQLDLDQKPSWRCLSQVTSTPTPKLPKQRE</sequence>
<protein>
    <submittedName>
        <fullName evidence="2">Variant surface glycoprotein 1125.5340</fullName>
    </submittedName>
</protein>
<organism evidence="2">
    <name type="scientific">Trypanosoma brucei</name>
    <dbReference type="NCBI Taxonomy" id="5691"/>
    <lineage>
        <taxon>Eukaryota</taxon>
        <taxon>Discoba</taxon>
        <taxon>Euglenozoa</taxon>
        <taxon>Kinetoplastea</taxon>
        <taxon>Metakinetoplastina</taxon>
        <taxon>Trypanosomatida</taxon>
        <taxon>Trypanosomatidae</taxon>
        <taxon>Trypanosoma</taxon>
    </lineage>
</organism>
<dbReference type="VEuPathDB" id="TriTrypDB:Tb11.v5.0137"/>
<reference evidence="2" key="1">
    <citation type="submission" date="2016-08" db="EMBL/GenBank/DDBJ databases">
        <title>VSG repertoire of Trypanosoma brucei EATRO 1125.</title>
        <authorList>
            <person name="Cross G.A."/>
        </authorList>
    </citation>
    <scope>NUCLEOTIDE SEQUENCE</scope>
    <source>
        <strain evidence="2">EATRO 1125</strain>
    </source>
</reference>
<dbReference type="AlphaFoldDB" id="A0A1J0RCF6"/>
<dbReference type="VEuPathDB" id="TriTrypDB:Tb427_000103800"/>
<dbReference type="EMBL" id="KX701484">
    <property type="protein sequence ID" value="APD75440.1"/>
    <property type="molecule type" value="Genomic_DNA"/>
</dbReference>
<name>A0A1J0RCF6_9TRYP</name>
<keyword evidence="1" id="KW-0732">Signal</keyword>
<dbReference type="VEuPathDB" id="TriTrypDB:Tb1125.Tb11.v5.0137"/>
<evidence type="ECO:0000256" key="1">
    <source>
        <dbReference type="SAM" id="SignalP"/>
    </source>
</evidence>
<accession>A0A1J0RCF6</accession>
<feature type="chain" id="PRO_5013334805" evidence="1">
    <location>
        <begin position="28"/>
        <end position="329"/>
    </location>
</feature>
<evidence type="ECO:0000313" key="2">
    <source>
        <dbReference type="EMBL" id="APD75440.1"/>
    </source>
</evidence>
<feature type="signal peptide" evidence="1">
    <location>
        <begin position="1"/>
        <end position="27"/>
    </location>
</feature>